<dbReference type="RefSeq" id="WP_012508393.1">
    <property type="nucleotide sequence ID" value="NC_011060.1"/>
</dbReference>
<dbReference type="SUPFAM" id="SSF53098">
    <property type="entry name" value="Ribonuclease H-like"/>
    <property type="match status" value="1"/>
</dbReference>
<evidence type="ECO:0000259" key="4">
    <source>
        <dbReference type="SMART" id="SM00479"/>
    </source>
</evidence>
<evidence type="ECO:0000256" key="3">
    <source>
        <dbReference type="ARBA" id="ARBA00022839"/>
    </source>
</evidence>
<reference evidence="5 6" key="1">
    <citation type="submission" date="2008-06" db="EMBL/GenBank/DDBJ databases">
        <title>Complete sequence of Pelodictyon phaeoclathratiforme BU-1.</title>
        <authorList>
            <consortium name="US DOE Joint Genome Institute"/>
            <person name="Lucas S."/>
            <person name="Copeland A."/>
            <person name="Lapidus A."/>
            <person name="Glavina del Rio T."/>
            <person name="Dalin E."/>
            <person name="Tice H."/>
            <person name="Bruce D."/>
            <person name="Goodwin L."/>
            <person name="Pitluck S."/>
            <person name="Schmutz J."/>
            <person name="Larimer F."/>
            <person name="Land M."/>
            <person name="Hauser L."/>
            <person name="Kyrpides N."/>
            <person name="Mikhailova N."/>
            <person name="Liu Z."/>
            <person name="Li T."/>
            <person name="Zhao F."/>
            <person name="Overmann J."/>
            <person name="Bryant D.A."/>
            <person name="Richardson P."/>
        </authorList>
    </citation>
    <scope>NUCLEOTIDE SEQUENCE [LARGE SCALE GENOMIC DNA]</scope>
    <source>
        <strain evidence="6">DSM 5477 / BU-1</strain>
    </source>
</reference>
<dbReference type="InterPro" id="IPR013520">
    <property type="entry name" value="Ribonucl_H"/>
</dbReference>
<accession>B4SAW0</accession>
<keyword evidence="3 5" id="KW-0269">Exonuclease</keyword>
<keyword evidence="2" id="KW-0378">Hydrolase</keyword>
<evidence type="ECO:0000256" key="1">
    <source>
        <dbReference type="ARBA" id="ARBA00022722"/>
    </source>
</evidence>
<dbReference type="CDD" id="cd06127">
    <property type="entry name" value="DEDDh"/>
    <property type="match status" value="1"/>
</dbReference>
<dbReference type="GO" id="GO:0008408">
    <property type="term" value="F:3'-5' exonuclease activity"/>
    <property type="evidence" value="ECO:0007669"/>
    <property type="project" value="TreeGrafter"/>
</dbReference>
<dbReference type="InterPro" id="IPR012337">
    <property type="entry name" value="RNaseH-like_sf"/>
</dbReference>
<dbReference type="GO" id="GO:0003676">
    <property type="term" value="F:nucleic acid binding"/>
    <property type="evidence" value="ECO:0007669"/>
    <property type="project" value="InterPro"/>
</dbReference>
<feature type="domain" description="Exonuclease" evidence="4">
    <location>
        <begin position="1"/>
        <end position="189"/>
    </location>
</feature>
<keyword evidence="6" id="KW-1185">Reference proteome</keyword>
<dbReference type="eggNOG" id="COG0847">
    <property type="taxonomic scope" value="Bacteria"/>
</dbReference>
<dbReference type="Gene3D" id="3.30.420.10">
    <property type="entry name" value="Ribonuclease H-like superfamily/Ribonuclease H"/>
    <property type="match status" value="1"/>
</dbReference>
<dbReference type="KEGG" id="pph:Ppha_1670"/>
<organism evidence="5 6">
    <name type="scientific">Pelodictyon phaeoclathratiforme (strain DSM 5477 / BU-1)</name>
    <dbReference type="NCBI Taxonomy" id="324925"/>
    <lineage>
        <taxon>Bacteria</taxon>
        <taxon>Pseudomonadati</taxon>
        <taxon>Chlorobiota</taxon>
        <taxon>Chlorobiia</taxon>
        <taxon>Chlorobiales</taxon>
        <taxon>Chlorobiaceae</taxon>
        <taxon>Chlorobium/Pelodictyon group</taxon>
        <taxon>Pelodictyon</taxon>
    </lineage>
</organism>
<dbReference type="HOGENOM" id="CLU_099444_1_0_10"/>
<protein>
    <submittedName>
        <fullName evidence="5">Exonuclease RNase T and DNA polymerase III</fullName>
    </submittedName>
</protein>
<dbReference type="EMBL" id="CP001110">
    <property type="protein sequence ID" value="ACF43906.1"/>
    <property type="molecule type" value="Genomic_DNA"/>
</dbReference>
<keyword evidence="1" id="KW-0540">Nuclease</keyword>
<proteinExistence type="predicted"/>
<dbReference type="PANTHER" id="PTHR30231:SF4">
    <property type="entry name" value="PROTEIN NEN2"/>
    <property type="match status" value="1"/>
</dbReference>
<dbReference type="PANTHER" id="PTHR30231">
    <property type="entry name" value="DNA POLYMERASE III SUBUNIT EPSILON"/>
    <property type="match status" value="1"/>
</dbReference>
<dbReference type="Pfam" id="PF00929">
    <property type="entry name" value="RNase_T"/>
    <property type="match status" value="1"/>
</dbReference>
<dbReference type="AlphaFoldDB" id="B4SAW0"/>
<name>B4SAW0_PELPB</name>
<sequence length="190" mass="21247">MYLFFDTETTGLPRNWRAPVTDVDNWPRLVQLAYLSFDAEGNQLFSGDAIIKPEGFVIPSSAVQIHGISTQRALLEGKPLGQVLQSFYELVADAEVLVAHNISFDEKIVGSELIRAGMPNSLPSKRKICTMESTTDFCAIKGPYGNKWPKLSELYFQLFGTVFNEAHNAASDIQATAKCFWELKRRGVIR</sequence>
<evidence type="ECO:0000313" key="6">
    <source>
        <dbReference type="Proteomes" id="UP000002724"/>
    </source>
</evidence>
<gene>
    <name evidence="5" type="ordered locus">Ppha_1670</name>
</gene>
<dbReference type="SMART" id="SM00479">
    <property type="entry name" value="EXOIII"/>
    <property type="match status" value="1"/>
</dbReference>
<evidence type="ECO:0000313" key="5">
    <source>
        <dbReference type="EMBL" id="ACF43906.1"/>
    </source>
</evidence>
<dbReference type="InterPro" id="IPR036397">
    <property type="entry name" value="RNaseH_sf"/>
</dbReference>
<dbReference type="Proteomes" id="UP000002724">
    <property type="component" value="Chromosome"/>
</dbReference>
<dbReference type="STRING" id="324925.Ppha_1670"/>
<dbReference type="GO" id="GO:0006259">
    <property type="term" value="P:DNA metabolic process"/>
    <property type="evidence" value="ECO:0007669"/>
    <property type="project" value="UniProtKB-ARBA"/>
</dbReference>
<evidence type="ECO:0000256" key="2">
    <source>
        <dbReference type="ARBA" id="ARBA00022801"/>
    </source>
</evidence>
<dbReference type="OrthoDB" id="9804290at2"/>